<dbReference type="InterPro" id="IPR052337">
    <property type="entry name" value="SAT4-like"/>
</dbReference>
<accession>A0A2K1QVN9</accession>
<comment type="subcellular location">
    <subcellularLocation>
        <location evidence="1">Membrane</location>
        <topology evidence="1">Multi-pass membrane protein</topology>
    </subcellularLocation>
</comment>
<protein>
    <recommendedName>
        <fullName evidence="7">Rhodopsin domain-containing protein</fullName>
    </recommendedName>
</protein>
<feature type="transmembrane region" description="Helical" evidence="6">
    <location>
        <begin position="75"/>
        <end position="96"/>
    </location>
</feature>
<feature type="transmembrane region" description="Helical" evidence="6">
    <location>
        <begin position="128"/>
        <end position="147"/>
    </location>
</feature>
<evidence type="ECO:0000256" key="1">
    <source>
        <dbReference type="ARBA" id="ARBA00004141"/>
    </source>
</evidence>
<keyword evidence="4 6" id="KW-0472">Membrane</keyword>
<evidence type="ECO:0000313" key="8">
    <source>
        <dbReference type="EMBL" id="PNS19020.1"/>
    </source>
</evidence>
<proteinExistence type="inferred from homology"/>
<evidence type="ECO:0000256" key="6">
    <source>
        <dbReference type="SAM" id="Phobius"/>
    </source>
</evidence>
<dbReference type="InterPro" id="IPR049326">
    <property type="entry name" value="Rhodopsin_dom_fungi"/>
</dbReference>
<evidence type="ECO:0000313" key="9">
    <source>
        <dbReference type="Proteomes" id="UP000243797"/>
    </source>
</evidence>
<comment type="similarity">
    <text evidence="5">Belongs to the SAT4 family.</text>
</comment>
<keyword evidence="9" id="KW-1185">Reference proteome</keyword>
<dbReference type="OrthoDB" id="3923077at2759"/>
<evidence type="ECO:0000259" key="7">
    <source>
        <dbReference type="Pfam" id="PF20684"/>
    </source>
</evidence>
<sequence length="341" mass="38130">MFLTQILFTLHDIFQLLDTWYGNGRHIEFLEQRNAEYALKYWYICGIFYIAGTSLLKVAVGALLLRFVMSTRQRYLVYSMNVSAIVVGLAYLTFYLCLCRPMSLWWNLDNHAQGHCISASVFLGVADAAAGLNAVADGAFAILPAVIVWRTSMDRRTKIVVSCLLGFGSLACIGTLVRIGYSPAFTGYKGDFLYETAPIAVLSTIELGVGIVVANLATLRPILKRFFSWVSIGSSHVRTVPFDVESAVDRRIRAIQRTSIRKSKSTRKIQSLTGRESISGMPDLILVEEIRKKDLMPIISEHSGETSRSNSPSPLTKVQRLSRFTMPWPSRQRSRSQSVNV</sequence>
<evidence type="ECO:0000256" key="4">
    <source>
        <dbReference type="ARBA" id="ARBA00023136"/>
    </source>
</evidence>
<dbReference type="Pfam" id="PF20684">
    <property type="entry name" value="Fung_rhodopsin"/>
    <property type="match status" value="1"/>
</dbReference>
<dbReference type="EMBL" id="NKHZ01000036">
    <property type="protein sequence ID" value="PNS19020.1"/>
    <property type="molecule type" value="Genomic_DNA"/>
</dbReference>
<reference evidence="8 9" key="1">
    <citation type="submission" date="2017-06" db="EMBL/GenBank/DDBJ databases">
        <title>Draft genome sequence of a variant of Elsinoe murrayae.</title>
        <authorList>
            <person name="Cheng Q."/>
        </authorList>
    </citation>
    <scope>NUCLEOTIDE SEQUENCE [LARGE SCALE GENOMIC DNA]</scope>
    <source>
        <strain evidence="8 9">CQ-2017a</strain>
    </source>
</reference>
<name>A0A2K1QVN9_9PEZI</name>
<keyword evidence="3 6" id="KW-1133">Transmembrane helix</keyword>
<dbReference type="Proteomes" id="UP000243797">
    <property type="component" value="Unassembled WGS sequence"/>
</dbReference>
<evidence type="ECO:0000256" key="2">
    <source>
        <dbReference type="ARBA" id="ARBA00022692"/>
    </source>
</evidence>
<dbReference type="GO" id="GO:0016020">
    <property type="term" value="C:membrane"/>
    <property type="evidence" value="ECO:0007669"/>
    <property type="project" value="UniProtKB-SubCell"/>
</dbReference>
<keyword evidence="2 6" id="KW-0812">Transmembrane</keyword>
<dbReference type="PANTHER" id="PTHR33048:SF96">
    <property type="entry name" value="INTEGRAL MEMBRANE PROTEIN"/>
    <property type="match status" value="1"/>
</dbReference>
<feature type="domain" description="Rhodopsin" evidence="7">
    <location>
        <begin position="13"/>
        <end position="225"/>
    </location>
</feature>
<dbReference type="InParanoid" id="A0A2K1QVN9"/>
<dbReference type="AlphaFoldDB" id="A0A2K1QVN9"/>
<feature type="transmembrane region" description="Helical" evidence="6">
    <location>
        <begin position="41"/>
        <end position="68"/>
    </location>
</feature>
<evidence type="ECO:0000256" key="3">
    <source>
        <dbReference type="ARBA" id="ARBA00022989"/>
    </source>
</evidence>
<dbReference type="PANTHER" id="PTHR33048">
    <property type="entry name" value="PTH11-LIKE INTEGRAL MEMBRANE PROTEIN (AFU_ORTHOLOGUE AFUA_5G11245)"/>
    <property type="match status" value="1"/>
</dbReference>
<gene>
    <name evidence="8" type="ORF">CAC42_6115</name>
</gene>
<organism evidence="8 9">
    <name type="scientific">Sphaceloma murrayae</name>
    <dbReference type="NCBI Taxonomy" id="2082308"/>
    <lineage>
        <taxon>Eukaryota</taxon>
        <taxon>Fungi</taxon>
        <taxon>Dikarya</taxon>
        <taxon>Ascomycota</taxon>
        <taxon>Pezizomycotina</taxon>
        <taxon>Dothideomycetes</taxon>
        <taxon>Dothideomycetidae</taxon>
        <taxon>Myriangiales</taxon>
        <taxon>Elsinoaceae</taxon>
        <taxon>Sphaceloma</taxon>
    </lineage>
</organism>
<comment type="caution">
    <text evidence="8">The sequence shown here is derived from an EMBL/GenBank/DDBJ whole genome shotgun (WGS) entry which is preliminary data.</text>
</comment>
<feature type="transmembrane region" description="Helical" evidence="6">
    <location>
        <begin position="199"/>
        <end position="219"/>
    </location>
</feature>
<evidence type="ECO:0000256" key="5">
    <source>
        <dbReference type="ARBA" id="ARBA00038359"/>
    </source>
</evidence>
<feature type="transmembrane region" description="Helical" evidence="6">
    <location>
        <begin position="159"/>
        <end position="179"/>
    </location>
</feature>